<dbReference type="GO" id="GO:0047372">
    <property type="term" value="F:monoacylglycerol lipase activity"/>
    <property type="evidence" value="ECO:0007669"/>
    <property type="project" value="TreeGrafter"/>
</dbReference>
<evidence type="ECO:0000256" key="2">
    <source>
        <dbReference type="PIRSR" id="PIRSR005211-1"/>
    </source>
</evidence>
<accession>A0A0Q9YL82</accession>
<evidence type="ECO:0000259" key="3">
    <source>
        <dbReference type="Pfam" id="PF12146"/>
    </source>
</evidence>
<comment type="similarity">
    <text evidence="1">Belongs to the AB hydrolase superfamily. AB hydrolase 4 family.</text>
</comment>
<dbReference type="PIRSF" id="PIRSF005211">
    <property type="entry name" value="Ab_hydro_YheT"/>
    <property type="match status" value="1"/>
</dbReference>
<dbReference type="InterPro" id="IPR022742">
    <property type="entry name" value="Hydrolase_4"/>
</dbReference>
<protein>
    <submittedName>
        <fullName evidence="5">Alpha/beta fold hydrolase</fullName>
    </submittedName>
    <submittedName>
        <fullName evidence="4">Putative hydrolase</fullName>
    </submittedName>
</protein>
<dbReference type="EMBL" id="LKAJ02000001">
    <property type="protein sequence ID" value="MCS5711387.1"/>
    <property type="molecule type" value="Genomic_DNA"/>
</dbReference>
<dbReference type="Pfam" id="PF12146">
    <property type="entry name" value="Hydrolase_4"/>
    <property type="match status" value="1"/>
</dbReference>
<dbReference type="InterPro" id="IPR012020">
    <property type="entry name" value="ABHD4"/>
</dbReference>
<keyword evidence="6" id="KW-1185">Reference proteome</keyword>
<dbReference type="GO" id="GO:0034338">
    <property type="term" value="F:short-chain carboxylesterase activity"/>
    <property type="evidence" value="ECO:0007669"/>
    <property type="project" value="TreeGrafter"/>
</dbReference>
<dbReference type="OrthoDB" id="332676at2"/>
<reference evidence="5" key="2">
    <citation type="journal article" date="2016" name="Genome Announc.">
        <title>Draft Genome Sequences of Two Novel Amoeba-Resistant Intranuclear Bacteria, 'Candidatus Berkiella cookevillensis' and 'Candidatus Berkiella aquae'.</title>
        <authorList>
            <person name="Mehari Y.T."/>
            <person name="Arivett B.A."/>
            <person name="Farone A.L."/>
            <person name="Gunderson J.H."/>
            <person name="Farone M.B."/>
        </authorList>
    </citation>
    <scope>NUCLEOTIDE SEQUENCE</scope>
    <source>
        <strain evidence="5">HT99</strain>
    </source>
</reference>
<dbReference type="Gene3D" id="3.40.50.1820">
    <property type="entry name" value="alpha/beta hydrolase"/>
    <property type="match status" value="1"/>
</dbReference>
<feature type="active site" description="Charge relay system" evidence="2">
    <location>
        <position position="276"/>
    </location>
</feature>
<dbReference type="EMBL" id="LKAJ01000004">
    <property type="protein sequence ID" value="KRG21455.1"/>
    <property type="molecule type" value="Genomic_DNA"/>
</dbReference>
<dbReference type="Proteomes" id="UP000051497">
    <property type="component" value="Unassembled WGS sequence"/>
</dbReference>
<feature type="active site" description="Charge relay system" evidence="2">
    <location>
        <position position="303"/>
    </location>
</feature>
<reference evidence="4" key="1">
    <citation type="submission" date="2015-09" db="EMBL/GenBank/DDBJ databases">
        <title>Draft Genome Sequences of Two Novel Amoeba-resistant Intranuclear Bacteria, Candidatus Berkiella cookevillensis and Candidatus Berkiella aquae.</title>
        <authorList>
            <person name="Mehari Y.T."/>
            <person name="Arivett B.A."/>
            <person name="Farone A.L."/>
            <person name="Gunderson J.H."/>
            <person name="Farone M.B."/>
        </authorList>
    </citation>
    <scope>NUCLEOTIDE SEQUENCE [LARGE SCALE GENOMIC DNA]</scope>
    <source>
        <strain evidence="4">HT99</strain>
    </source>
</reference>
<name>A0A0Q9YL82_9GAMM</name>
<dbReference type="InterPro" id="IPR050960">
    <property type="entry name" value="AB_hydrolase_4_sf"/>
</dbReference>
<dbReference type="RefSeq" id="WP_075065842.1">
    <property type="nucleotide sequence ID" value="NZ_LKAJ02000001.1"/>
</dbReference>
<keyword evidence="4" id="KW-0378">Hydrolase</keyword>
<proteinExistence type="inferred from homology"/>
<dbReference type="SUPFAM" id="SSF53474">
    <property type="entry name" value="alpha/beta-Hydrolases"/>
    <property type="match status" value="1"/>
</dbReference>
<feature type="domain" description="Serine aminopeptidase S33" evidence="3">
    <location>
        <begin position="70"/>
        <end position="282"/>
    </location>
</feature>
<evidence type="ECO:0000256" key="1">
    <source>
        <dbReference type="ARBA" id="ARBA00010884"/>
    </source>
</evidence>
<organism evidence="4">
    <name type="scientific">Candidatus Berkiella aquae</name>
    <dbReference type="NCBI Taxonomy" id="295108"/>
    <lineage>
        <taxon>Bacteria</taxon>
        <taxon>Pseudomonadati</taxon>
        <taxon>Pseudomonadota</taxon>
        <taxon>Gammaproteobacteria</taxon>
        <taxon>Candidatus Berkiellales</taxon>
        <taxon>Candidatus Berkiellaceae</taxon>
        <taxon>Candidatus Berkiella</taxon>
    </lineage>
</organism>
<gene>
    <name evidence="5" type="ORF">HT99x_008060</name>
    <name evidence="4" type="ORF">HT99x_01207</name>
</gene>
<dbReference type="PANTHER" id="PTHR10794">
    <property type="entry name" value="ABHYDROLASE DOMAIN-CONTAINING PROTEIN"/>
    <property type="match status" value="1"/>
</dbReference>
<evidence type="ECO:0000313" key="5">
    <source>
        <dbReference type="EMBL" id="MCS5711387.1"/>
    </source>
</evidence>
<dbReference type="InterPro" id="IPR029058">
    <property type="entry name" value="AB_hydrolase_fold"/>
</dbReference>
<sequence>MPQNILNKLQLLPFKALPLLNTGKRQTIAAAYLPDIPTLSDDVTHTVPLPDGDQIVLIENRPLVWPDNGRIVLLVHGLTGSARSKYLVRLAHKLTLEGFLVMRMNLRGCGLGHGLAKHLYHSGRSEDTRAVLGWLAANFPNSKVTQAGFSLGANITLKMAGEDGQHPSGNLDSVIAVSPPLDLEASVKLLIHKNNRLFNDFFVKGLLGDIQILHETFPELPKPSFPKLLNIYQFDDLYTAPRSGFVDAKDYYTRSSSKHFIDNITLPTFLLYAKDDPVISRRSFLKLPHKKDFDVLITSRGGHVGWLGYTGDFGNWRWMDKAVVNWIKWFDRQ</sequence>
<dbReference type="AlphaFoldDB" id="A0A0Q9YL82"/>
<comment type="caution">
    <text evidence="4">The sequence shown here is derived from an EMBL/GenBank/DDBJ whole genome shotgun (WGS) entry which is preliminary data.</text>
</comment>
<feature type="active site" description="Charge relay system" evidence="2">
    <location>
        <position position="150"/>
    </location>
</feature>
<evidence type="ECO:0000313" key="4">
    <source>
        <dbReference type="EMBL" id="KRG21455.1"/>
    </source>
</evidence>
<dbReference type="PANTHER" id="PTHR10794:SF94">
    <property type="entry name" value="ESTERASE YHET-RELATED"/>
    <property type="match status" value="1"/>
</dbReference>
<evidence type="ECO:0000313" key="6">
    <source>
        <dbReference type="Proteomes" id="UP000051497"/>
    </source>
</evidence>
<reference evidence="5" key="3">
    <citation type="submission" date="2021-06" db="EMBL/GenBank/DDBJ databases">
        <title>Genomic Description and Analysis of Intracellular Bacteria, Candidatus Berkiella cookevillensis and Candidatus Berkiella aquae.</title>
        <authorList>
            <person name="Kidane D.T."/>
            <person name="Mehari Y.T."/>
            <person name="Rice F.C."/>
            <person name="Arivett B.A."/>
            <person name="Farone A.L."/>
            <person name="Berk S.G."/>
            <person name="Farone M.B."/>
        </authorList>
    </citation>
    <scope>NUCLEOTIDE SEQUENCE</scope>
    <source>
        <strain evidence="5">HT99</strain>
    </source>
</reference>